<evidence type="ECO:0000256" key="1">
    <source>
        <dbReference type="SAM" id="Phobius"/>
    </source>
</evidence>
<keyword evidence="1" id="KW-0472">Membrane</keyword>
<dbReference type="EMBL" id="CAKXAJ010006839">
    <property type="protein sequence ID" value="CAH2210181.1"/>
    <property type="molecule type" value="Genomic_DNA"/>
</dbReference>
<reference evidence="2" key="1">
    <citation type="submission" date="2022-03" db="EMBL/GenBank/DDBJ databases">
        <authorList>
            <person name="Lindestad O."/>
        </authorList>
    </citation>
    <scope>NUCLEOTIDE SEQUENCE</scope>
</reference>
<dbReference type="Proteomes" id="UP000838756">
    <property type="component" value="Unassembled WGS sequence"/>
</dbReference>
<sequence>QLQMAKLIFLGGLALIGTAAWFFVKTQVPGSPPQLDLNEWWGPK</sequence>
<organism evidence="2 3">
    <name type="scientific">Pararge aegeria aegeria</name>
    <dbReference type="NCBI Taxonomy" id="348720"/>
    <lineage>
        <taxon>Eukaryota</taxon>
        <taxon>Metazoa</taxon>
        <taxon>Ecdysozoa</taxon>
        <taxon>Arthropoda</taxon>
        <taxon>Hexapoda</taxon>
        <taxon>Insecta</taxon>
        <taxon>Pterygota</taxon>
        <taxon>Neoptera</taxon>
        <taxon>Endopterygota</taxon>
        <taxon>Lepidoptera</taxon>
        <taxon>Glossata</taxon>
        <taxon>Ditrysia</taxon>
        <taxon>Papilionoidea</taxon>
        <taxon>Nymphalidae</taxon>
        <taxon>Satyrinae</taxon>
        <taxon>Satyrini</taxon>
        <taxon>Parargina</taxon>
        <taxon>Pararge</taxon>
    </lineage>
</organism>
<keyword evidence="3" id="KW-1185">Reference proteome</keyword>
<feature type="non-terminal residue" evidence="2">
    <location>
        <position position="1"/>
    </location>
</feature>
<proteinExistence type="predicted"/>
<keyword evidence="1" id="KW-1133">Transmembrane helix</keyword>
<feature type="non-terminal residue" evidence="2">
    <location>
        <position position="44"/>
    </location>
</feature>
<accession>A0A8S4QI53</accession>
<evidence type="ECO:0000313" key="2">
    <source>
        <dbReference type="EMBL" id="CAH2210181.1"/>
    </source>
</evidence>
<protein>
    <submittedName>
        <fullName evidence="2">Jg2194 protein</fullName>
    </submittedName>
</protein>
<evidence type="ECO:0000313" key="3">
    <source>
        <dbReference type="Proteomes" id="UP000838756"/>
    </source>
</evidence>
<feature type="transmembrane region" description="Helical" evidence="1">
    <location>
        <begin position="7"/>
        <end position="24"/>
    </location>
</feature>
<gene>
    <name evidence="2" type="primary">jg2194</name>
    <name evidence="2" type="ORF">PAEG_LOCUS2093</name>
</gene>
<keyword evidence="1" id="KW-0812">Transmembrane</keyword>
<comment type="caution">
    <text evidence="2">The sequence shown here is derived from an EMBL/GenBank/DDBJ whole genome shotgun (WGS) entry which is preliminary data.</text>
</comment>
<dbReference type="AlphaFoldDB" id="A0A8S4QI53"/>
<name>A0A8S4QI53_9NEOP</name>